<dbReference type="STRING" id="388280.SAMN04488057_106174"/>
<name>A0A1M7NYR0_9BACT</name>
<feature type="region of interest" description="Disordered" evidence="1">
    <location>
        <begin position="746"/>
        <end position="769"/>
    </location>
</feature>
<dbReference type="Proteomes" id="UP000184513">
    <property type="component" value="Unassembled WGS sequence"/>
</dbReference>
<evidence type="ECO:0000256" key="1">
    <source>
        <dbReference type="SAM" id="MobiDB-lite"/>
    </source>
</evidence>
<evidence type="ECO:0000313" key="2">
    <source>
        <dbReference type="EMBL" id="SHN09200.1"/>
    </source>
</evidence>
<organism evidence="2 3">
    <name type="scientific">Cyclobacterium lianum</name>
    <dbReference type="NCBI Taxonomy" id="388280"/>
    <lineage>
        <taxon>Bacteria</taxon>
        <taxon>Pseudomonadati</taxon>
        <taxon>Bacteroidota</taxon>
        <taxon>Cytophagia</taxon>
        <taxon>Cytophagales</taxon>
        <taxon>Cyclobacteriaceae</taxon>
        <taxon>Cyclobacterium</taxon>
    </lineage>
</organism>
<sequence>MIYLMSRLLKVNIFVLLTAIFSLPLAARQTLWEPQADKVFLQEKSEIVRTTGPVTQVAQMGERSFAVLDGKFQELRNGSLEPVSNGPEEINKVEVHDHIAWIMASSGFFRFDGNDWQKISDDSFVDVCLHQEKVHAATRDAIYVYEGGKLTNIEPEGGYLSSDVTMLMEDGTQVLADPVKPGPIIAIASYSGTLHILQPGKLVQLSGRVINEHLIDWGTLPSKNTFDLMSVGSRLFVSTDRGLGVLRGASLQQIKGTEGLPVEDTRQLAQGFDQDMWIGTTRGAIRMLEDDWHYFGADHWLPDNRVNDIAVAENEVLIATDGGIGIIRYEPFTLRKKSDHYEYWLDRYGHKRMGFIHTIHQYENEWVREISDNDGAHTATYLSAMSYKYAVTGEEAARKEAVDAFQAMLWLERVTPIDGLIARSIWSRKGDKGEMGRRGSGGLPAKWNATADSLWYWKGDASSDEIIAHFYSVSLFHDLAARGEEKELAKEHMRRIAGYIMENGWVLIDADGQTTRWGRWNPEYLLRPYGWTDRGVNGLEALAFSYATYALTGEERFKKGYEQLVDWGYAENTVKQKNTFPPSQIAPWDDNLAFEAYNTLLRYEKDPVLRSFYLRSLERTFEIKRMEKIPWFNFTYAAMTGNDADLDAAVQHLREWTLDCTEHNYRNSHRDDLFVEEGYTSYEGGLKAISPRESAVTRGARRAIVLDGGRNSKRIMEPVGFIRDYWMGRHYGLILAPDTEDPELLEVKKGSGENPGAAPYEGPDRPDFL</sequence>
<dbReference type="EMBL" id="FRCY01000006">
    <property type="protein sequence ID" value="SHN09200.1"/>
    <property type="molecule type" value="Genomic_DNA"/>
</dbReference>
<dbReference type="AlphaFoldDB" id="A0A1M7NYR0"/>
<keyword evidence="3" id="KW-1185">Reference proteome</keyword>
<evidence type="ECO:0000313" key="3">
    <source>
        <dbReference type="Proteomes" id="UP000184513"/>
    </source>
</evidence>
<accession>A0A1M7NYR0</accession>
<gene>
    <name evidence="2" type="ORF">SAMN04488057_106174</name>
</gene>
<evidence type="ECO:0008006" key="4">
    <source>
        <dbReference type="Google" id="ProtNLM"/>
    </source>
</evidence>
<dbReference type="Gene3D" id="2.130.10.10">
    <property type="entry name" value="YVTN repeat-like/Quinoprotein amine dehydrogenase"/>
    <property type="match status" value="1"/>
</dbReference>
<dbReference type="InterPro" id="IPR015943">
    <property type="entry name" value="WD40/YVTN_repeat-like_dom_sf"/>
</dbReference>
<protein>
    <recommendedName>
        <fullName evidence="4">Two component regulator propeller</fullName>
    </recommendedName>
</protein>
<proteinExistence type="predicted"/>
<reference evidence="2 3" key="1">
    <citation type="submission" date="2016-11" db="EMBL/GenBank/DDBJ databases">
        <authorList>
            <person name="Jaros S."/>
            <person name="Januszkiewicz K."/>
            <person name="Wedrychowicz H."/>
        </authorList>
    </citation>
    <scope>NUCLEOTIDE SEQUENCE [LARGE SCALE GENOMIC DNA]</scope>
    <source>
        <strain evidence="2 3">CGMCC 1.6102</strain>
    </source>
</reference>